<name>A0A2T7NWW9_POMCA</name>
<protein>
    <submittedName>
        <fullName evidence="2">Uncharacterized protein</fullName>
    </submittedName>
</protein>
<dbReference type="EMBL" id="PZQS01000008">
    <property type="protein sequence ID" value="PVD25671.1"/>
    <property type="molecule type" value="Genomic_DNA"/>
</dbReference>
<dbReference type="AlphaFoldDB" id="A0A2T7NWW9"/>
<sequence>MDSLSTAGGHLGAMSQQVAQDPGQIIVNTGFDSAWEVNHRLTVVNPPSEAVMVLAGQGSSPCRCFHALGACMTLHLPFGNRHGSAGHRQKDETHARRPRNRPHSFLAKQGRATERCWQMQVQLAVGDVSFAFSFTL</sequence>
<evidence type="ECO:0000256" key="1">
    <source>
        <dbReference type="SAM" id="MobiDB-lite"/>
    </source>
</evidence>
<gene>
    <name evidence="2" type="ORF">C0Q70_13330</name>
</gene>
<reference evidence="2 3" key="1">
    <citation type="submission" date="2018-04" db="EMBL/GenBank/DDBJ databases">
        <title>The genome of golden apple snail Pomacea canaliculata provides insight into stress tolerance and invasive adaptation.</title>
        <authorList>
            <person name="Liu C."/>
            <person name="Liu B."/>
            <person name="Ren Y."/>
            <person name="Zhang Y."/>
            <person name="Wang H."/>
            <person name="Li S."/>
            <person name="Jiang F."/>
            <person name="Yin L."/>
            <person name="Zhang G."/>
            <person name="Qian W."/>
            <person name="Fan W."/>
        </authorList>
    </citation>
    <scope>NUCLEOTIDE SEQUENCE [LARGE SCALE GENOMIC DNA]</scope>
    <source>
        <strain evidence="2">SZHN2017</strain>
        <tissue evidence="2">Muscle</tissue>
    </source>
</reference>
<proteinExistence type="predicted"/>
<feature type="region of interest" description="Disordered" evidence="1">
    <location>
        <begin position="82"/>
        <end position="103"/>
    </location>
</feature>
<dbReference type="Proteomes" id="UP000245119">
    <property type="component" value="Linkage Group LG8"/>
</dbReference>
<accession>A0A2T7NWW9</accession>
<organism evidence="2 3">
    <name type="scientific">Pomacea canaliculata</name>
    <name type="common">Golden apple snail</name>
    <dbReference type="NCBI Taxonomy" id="400727"/>
    <lineage>
        <taxon>Eukaryota</taxon>
        <taxon>Metazoa</taxon>
        <taxon>Spiralia</taxon>
        <taxon>Lophotrochozoa</taxon>
        <taxon>Mollusca</taxon>
        <taxon>Gastropoda</taxon>
        <taxon>Caenogastropoda</taxon>
        <taxon>Architaenioglossa</taxon>
        <taxon>Ampullarioidea</taxon>
        <taxon>Ampullariidae</taxon>
        <taxon>Pomacea</taxon>
    </lineage>
</organism>
<evidence type="ECO:0000313" key="2">
    <source>
        <dbReference type="EMBL" id="PVD25671.1"/>
    </source>
</evidence>
<comment type="caution">
    <text evidence="2">The sequence shown here is derived from an EMBL/GenBank/DDBJ whole genome shotgun (WGS) entry which is preliminary data.</text>
</comment>
<evidence type="ECO:0000313" key="3">
    <source>
        <dbReference type="Proteomes" id="UP000245119"/>
    </source>
</evidence>
<keyword evidence="3" id="KW-1185">Reference proteome</keyword>